<protein>
    <submittedName>
        <fullName evidence="2">Uncharacterized distant relative of cell wall-associated hydrolases</fullName>
    </submittedName>
</protein>
<dbReference type="Proteomes" id="UP000294641">
    <property type="component" value="Unassembled WGS sequence"/>
</dbReference>
<dbReference type="EMBL" id="UGNP01000001">
    <property type="protein sequence ID" value="STX09358.1"/>
    <property type="molecule type" value="Genomic_DNA"/>
</dbReference>
<comment type="caution">
    <text evidence="2">The sequence shown here is derived from an EMBL/GenBank/DDBJ whole genome shotgun (WGS) entry which is preliminary data.</text>
</comment>
<dbReference type="AlphaFoldDB" id="A0A8B4Q9I1"/>
<dbReference type="EMBL" id="SNZG01000024">
    <property type="protein sequence ID" value="TDR36574.1"/>
    <property type="molecule type" value="Genomic_DNA"/>
</dbReference>
<dbReference type="Gene3D" id="3.90.1720.10">
    <property type="entry name" value="endopeptidase domain like (from Nostoc punctiforme)"/>
    <property type="match status" value="1"/>
</dbReference>
<dbReference type="RefSeq" id="WP_109350124.1">
    <property type="nucleotide sequence ID" value="NZ_BJUE01000094.1"/>
</dbReference>
<sequence>MKKLFPLFLLVIGLFVISSTNDIAFASESDNDELITENLTTLNQEVDLIVNPLAVDNENYYPGTKTFLKPGDVIYSSKTFISSTKIVGHVAIVGPDYYIYHVNPSGSVAGKRDTLTQYRGRHDTGEKLKVYRPSSGGEKAATWAKNNYGSAINYKLSNLSVKVIKDNYCSKFLWQAFYYGSGYDVSGSGYTDSFTGWVLPSMFTTTSKLFYLTSFNS</sequence>
<reference evidence="3 5" key="2">
    <citation type="submission" date="2019-03" db="EMBL/GenBank/DDBJ databases">
        <title>Genomic Encyclopedia of Type Strains, Phase IV (KMG-IV): sequencing the most valuable type-strain genomes for metagenomic binning, comparative biology and taxonomic classification.</title>
        <authorList>
            <person name="Goeker M."/>
        </authorList>
    </citation>
    <scope>NUCLEOTIDE SEQUENCE [LARGE SCALE GENOMIC DNA]</scope>
    <source>
        <strain evidence="3 5">DSM 20580</strain>
    </source>
</reference>
<evidence type="ECO:0000313" key="3">
    <source>
        <dbReference type="EMBL" id="TDR36574.1"/>
    </source>
</evidence>
<dbReference type="SUPFAM" id="SSF54001">
    <property type="entry name" value="Cysteine proteinases"/>
    <property type="match status" value="1"/>
</dbReference>
<keyword evidence="2" id="KW-0378">Hydrolase</keyword>
<dbReference type="OrthoDB" id="2080087at2"/>
<feature type="chain" id="PRO_5032530084" evidence="1">
    <location>
        <begin position="27"/>
        <end position="217"/>
    </location>
</feature>
<reference evidence="2 4" key="1">
    <citation type="submission" date="2018-06" db="EMBL/GenBank/DDBJ databases">
        <authorList>
            <consortium name="Pathogen Informatics"/>
            <person name="Doyle S."/>
        </authorList>
    </citation>
    <scope>NUCLEOTIDE SEQUENCE [LARGE SCALE GENOMIC DNA]</scope>
    <source>
        <strain evidence="2 4">NCTC10597</strain>
    </source>
</reference>
<name>A0A8B4Q9I1_9BACL</name>
<accession>A0A8B4Q9I1</accession>
<dbReference type="InterPro" id="IPR038765">
    <property type="entry name" value="Papain-like_cys_pep_sf"/>
</dbReference>
<evidence type="ECO:0000313" key="5">
    <source>
        <dbReference type="Proteomes" id="UP000294641"/>
    </source>
</evidence>
<evidence type="ECO:0000313" key="4">
    <source>
        <dbReference type="Proteomes" id="UP000254330"/>
    </source>
</evidence>
<evidence type="ECO:0000256" key="1">
    <source>
        <dbReference type="SAM" id="SignalP"/>
    </source>
</evidence>
<evidence type="ECO:0000313" key="2">
    <source>
        <dbReference type="EMBL" id="STX09358.1"/>
    </source>
</evidence>
<dbReference type="GO" id="GO:0016787">
    <property type="term" value="F:hydrolase activity"/>
    <property type="evidence" value="ECO:0007669"/>
    <property type="project" value="UniProtKB-KW"/>
</dbReference>
<gene>
    <name evidence="3" type="ORF">DFR61_12438</name>
    <name evidence="2" type="ORF">NCTC10597_01030</name>
</gene>
<organism evidence="2 4">
    <name type="scientific">Kurthia zopfii</name>
    <dbReference type="NCBI Taxonomy" id="1650"/>
    <lineage>
        <taxon>Bacteria</taxon>
        <taxon>Bacillati</taxon>
        <taxon>Bacillota</taxon>
        <taxon>Bacilli</taxon>
        <taxon>Bacillales</taxon>
        <taxon>Caryophanaceae</taxon>
        <taxon>Kurthia</taxon>
    </lineage>
</organism>
<proteinExistence type="predicted"/>
<dbReference type="Proteomes" id="UP000254330">
    <property type="component" value="Unassembled WGS sequence"/>
</dbReference>
<feature type="signal peptide" evidence="1">
    <location>
        <begin position="1"/>
        <end position="26"/>
    </location>
</feature>
<keyword evidence="1" id="KW-0732">Signal</keyword>
<keyword evidence="5" id="KW-1185">Reference proteome</keyword>